<feature type="compositionally biased region" description="Basic and acidic residues" evidence="1">
    <location>
        <begin position="133"/>
        <end position="142"/>
    </location>
</feature>
<dbReference type="Proteomes" id="UP000053593">
    <property type="component" value="Unassembled WGS sequence"/>
</dbReference>
<dbReference type="Gene3D" id="1.10.510.10">
    <property type="entry name" value="Transferase(Phosphotransferase) domain 1"/>
    <property type="match status" value="1"/>
</dbReference>
<protein>
    <recommendedName>
        <fullName evidence="2">Fungal-type protein kinase domain-containing protein</fullName>
    </recommendedName>
</protein>
<dbReference type="PANTHER" id="PTHR38248:SF2">
    <property type="entry name" value="FUNK1 11"/>
    <property type="match status" value="1"/>
</dbReference>
<feature type="region of interest" description="Disordered" evidence="1">
    <location>
        <begin position="741"/>
        <end position="774"/>
    </location>
</feature>
<feature type="compositionally biased region" description="Acidic residues" evidence="1">
    <location>
        <begin position="416"/>
        <end position="443"/>
    </location>
</feature>
<evidence type="ECO:0000256" key="1">
    <source>
        <dbReference type="SAM" id="MobiDB-lite"/>
    </source>
</evidence>
<dbReference type="InterPro" id="IPR011009">
    <property type="entry name" value="Kinase-like_dom_sf"/>
</dbReference>
<feature type="domain" description="Fungal-type protein kinase" evidence="2">
    <location>
        <begin position="169"/>
        <end position="611"/>
    </location>
</feature>
<gene>
    <name evidence="3" type="ORF">GYMLUDRAFT_261240</name>
</gene>
<evidence type="ECO:0000313" key="4">
    <source>
        <dbReference type="Proteomes" id="UP000053593"/>
    </source>
</evidence>
<dbReference type="HOGENOM" id="CLU_011584_1_2_1"/>
<keyword evidence="4" id="KW-1185">Reference proteome</keyword>
<name>A0A0D0BYK6_9AGAR</name>
<feature type="region of interest" description="Disordered" evidence="1">
    <location>
        <begin position="408"/>
        <end position="443"/>
    </location>
</feature>
<dbReference type="EMBL" id="KN834773">
    <property type="protein sequence ID" value="KIK60891.1"/>
    <property type="molecule type" value="Genomic_DNA"/>
</dbReference>
<feature type="region of interest" description="Disordered" evidence="1">
    <location>
        <begin position="133"/>
        <end position="161"/>
    </location>
</feature>
<dbReference type="PANTHER" id="PTHR38248">
    <property type="entry name" value="FUNK1 6"/>
    <property type="match status" value="1"/>
</dbReference>
<evidence type="ECO:0000313" key="3">
    <source>
        <dbReference type="EMBL" id="KIK60891.1"/>
    </source>
</evidence>
<dbReference type="Pfam" id="PF17667">
    <property type="entry name" value="Pkinase_fungal"/>
    <property type="match status" value="1"/>
</dbReference>
<accession>A0A0D0BYK6</accession>
<evidence type="ECO:0000259" key="2">
    <source>
        <dbReference type="Pfam" id="PF17667"/>
    </source>
</evidence>
<dbReference type="AlphaFoldDB" id="A0A0D0BYK6"/>
<dbReference type="OrthoDB" id="3271139at2759"/>
<sequence length="774" mass="86821">MHNLYREVLEEDFFVYSLPCGVTDSFVKGVFAELTRFGIYDEATESWNCLPKKPSAVAGHGATVYQPLTKIFDEVVAAAQKLNKKLVQNFRLEIHRQTPMISGETSDVRLDSRPDAFLVISDHALKNMEKDMEKRMSKDGWKENMGSSRTTADADDSPQAESVGKGILVRKIALTGEFKKQASTSNVDDNNAKILWNMASILSYDPCRRFSFGFTIESCTMSIWLLSRSSFLRSKSFDLQKEPLALIRTFLFFAFSSPQDMGWDPSITFCPSDSTEDTYLIVAGNHVYRTCYFLADSSKDHPFGRCSRVWKVVDSAGKIHALKDLWMEFDRPEEHTIYQQILADIASASDRNTVSQALLTPIAYGRVEVSGKPDDTQDVILQGYNDQETSFGQLTTVPVVKFNPTMLVSLGPSHPDDEDRAPEDPDTSEDTNISDDAGTTEDDEMPEFALRCAQFRQLSSRRYHYRIVYEECATTISRTTKLENVVLAIIQIVTALGVMNCAGWVHRDISAANLYYYKLDNTERGLIGDLEYARRHGQSSIHSVRTGTPAYMAIEASARSYLFRPSSFKPRDLFKPSSFKRCTAKAKVEDPPFSHNFIHDLESVWWVLVSVLILNDGSKDGKLVESLQKTSRQALMSQLFSKSGSATARHAILLSPKFEHTVSSLFQPLVEAVRSLACVLHAAYQQAEENYPSIDLSHCPAAHCHFRTFLEDIRPEIEGIALIPVKQLAYDVLQAHKRSMGSMEEPSIEDSASKKRLRAASNSTILSSTSTPDL</sequence>
<dbReference type="SUPFAM" id="SSF56112">
    <property type="entry name" value="Protein kinase-like (PK-like)"/>
    <property type="match status" value="1"/>
</dbReference>
<organism evidence="3 4">
    <name type="scientific">Collybiopsis luxurians FD-317 M1</name>
    <dbReference type="NCBI Taxonomy" id="944289"/>
    <lineage>
        <taxon>Eukaryota</taxon>
        <taxon>Fungi</taxon>
        <taxon>Dikarya</taxon>
        <taxon>Basidiomycota</taxon>
        <taxon>Agaricomycotina</taxon>
        <taxon>Agaricomycetes</taxon>
        <taxon>Agaricomycetidae</taxon>
        <taxon>Agaricales</taxon>
        <taxon>Marasmiineae</taxon>
        <taxon>Omphalotaceae</taxon>
        <taxon>Collybiopsis</taxon>
        <taxon>Collybiopsis luxurians</taxon>
    </lineage>
</organism>
<feature type="compositionally biased region" description="Polar residues" evidence="1">
    <location>
        <begin position="760"/>
        <end position="774"/>
    </location>
</feature>
<reference evidence="3 4" key="1">
    <citation type="submission" date="2014-04" db="EMBL/GenBank/DDBJ databases">
        <title>Evolutionary Origins and Diversification of the Mycorrhizal Mutualists.</title>
        <authorList>
            <consortium name="DOE Joint Genome Institute"/>
            <consortium name="Mycorrhizal Genomics Consortium"/>
            <person name="Kohler A."/>
            <person name="Kuo A."/>
            <person name="Nagy L.G."/>
            <person name="Floudas D."/>
            <person name="Copeland A."/>
            <person name="Barry K.W."/>
            <person name="Cichocki N."/>
            <person name="Veneault-Fourrey C."/>
            <person name="LaButti K."/>
            <person name="Lindquist E.A."/>
            <person name="Lipzen A."/>
            <person name="Lundell T."/>
            <person name="Morin E."/>
            <person name="Murat C."/>
            <person name="Riley R."/>
            <person name="Ohm R."/>
            <person name="Sun H."/>
            <person name="Tunlid A."/>
            <person name="Henrissat B."/>
            <person name="Grigoriev I.V."/>
            <person name="Hibbett D.S."/>
            <person name="Martin F."/>
        </authorList>
    </citation>
    <scope>NUCLEOTIDE SEQUENCE [LARGE SCALE GENOMIC DNA]</scope>
    <source>
        <strain evidence="3 4">FD-317 M1</strain>
    </source>
</reference>
<dbReference type="InterPro" id="IPR040976">
    <property type="entry name" value="Pkinase_fungal"/>
</dbReference>
<proteinExistence type="predicted"/>